<evidence type="ECO:0000313" key="10">
    <source>
        <dbReference type="EMBL" id="MFC3985134.1"/>
    </source>
</evidence>
<dbReference type="Proteomes" id="UP001595698">
    <property type="component" value="Unassembled WGS sequence"/>
</dbReference>
<keyword evidence="6" id="KW-0862">Zinc</keyword>
<dbReference type="InterPro" id="IPR050728">
    <property type="entry name" value="Zinc_Metalloprotease_M4"/>
</dbReference>
<dbReference type="InterPro" id="IPR001570">
    <property type="entry name" value="Peptidase_M4_C_domain"/>
</dbReference>
<comment type="similarity">
    <text evidence="1">Belongs to the peptidase M4 family.</text>
</comment>
<feature type="signal peptide" evidence="8">
    <location>
        <begin position="1"/>
        <end position="31"/>
    </location>
</feature>
<dbReference type="Gene3D" id="1.10.390.10">
    <property type="entry name" value="Neutral Protease Domain 2"/>
    <property type="match status" value="1"/>
</dbReference>
<evidence type="ECO:0000256" key="4">
    <source>
        <dbReference type="ARBA" id="ARBA00022729"/>
    </source>
</evidence>
<dbReference type="PANTHER" id="PTHR33794:SF1">
    <property type="entry name" value="BACILLOLYSIN"/>
    <property type="match status" value="1"/>
</dbReference>
<dbReference type="InterPro" id="IPR011096">
    <property type="entry name" value="FTP_domain"/>
</dbReference>
<proteinExistence type="inferred from homology"/>
<dbReference type="Gene3D" id="3.10.450.40">
    <property type="match status" value="1"/>
</dbReference>
<dbReference type="InterPro" id="IPR023612">
    <property type="entry name" value="Peptidase_M4"/>
</dbReference>
<evidence type="ECO:0000256" key="2">
    <source>
        <dbReference type="ARBA" id="ARBA00022670"/>
    </source>
</evidence>
<evidence type="ECO:0000256" key="1">
    <source>
        <dbReference type="ARBA" id="ARBA00009388"/>
    </source>
</evidence>
<feature type="domain" description="Chitin-binding type-3" evidence="9">
    <location>
        <begin position="748"/>
        <end position="794"/>
    </location>
</feature>
<protein>
    <submittedName>
        <fullName evidence="10">M4 family metallopeptidase</fullName>
    </submittedName>
</protein>
<evidence type="ECO:0000256" key="7">
    <source>
        <dbReference type="ARBA" id="ARBA00023049"/>
    </source>
</evidence>
<dbReference type="InterPro" id="IPR036573">
    <property type="entry name" value="CBM_sf_5/12"/>
</dbReference>
<evidence type="ECO:0000256" key="3">
    <source>
        <dbReference type="ARBA" id="ARBA00022723"/>
    </source>
</evidence>
<keyword evidence="2" id="KW-0645">Protease</keyword>
<evidence type="ECO:0000256" key="5">
    <source>
        <dbReference type="ARBA" id="ARBA00022801"/>
    </source>
</evidence>
<dbReference type="InterPro" id="IPR013856">
    <property type="entry name" value="Peptidase_M4_domain"/>
</dbReference>
<dbReference type="RefSeq" id="WP_386195154.1">
    <property type="nucleotide sequence ID" value="NZ_JBHSBC010000041.1"/>
</dbReference>
<feature type="chain" id="PRO_5047499898" evidence="8">
    <location>
        <begin position="32"/>
        <end position="794"/>
    </location>
</feature>
<dbReference type="Pfam" id="PF01447">
    <property type="entry name" value="Peptidase_M4"/>
    <property type="match status" value="1"/>
</dbReference>
<dbReference type="Pfam" id="PF02839">
    <property type="entry name" value="CBM_5_12"/>
    <property type="match status" value="1"/>
</dbReference>
<evidence type="ECO:0000256" key="8">
    <source>
        <dbReference type="SAM" id="SignalP"/>
    </source>
</evidence>
<keyword evidence="11" id="KW-1185">Reference proteome</keyword>
<gene>
    <name evidence="10" type="ORF">ACFOYY_33750</name>
</gene>
<sequence length="794" mass="80711">MNPKVKLGAVAMLAAAAMTTTSIVSATSATAAPANTADRTITAAAPGFTKPTPQGQKNAIALAGKAIAAQEKSLVKSEDDVFSLEKATSVGGAQYLTYNRTYKGLPVYGGGVVVATDGAGLKVSTLETAQKTELNLDVKPSLSARKAANKARTLVAKVESVTTPKLVVHALAETGAPRLAWEVVVSGSSKTAPSVQHVYVDALNGSILSNWDAVKMGTGNGFYNGQVTIATTPSYTMRDNTRSGLACGGQGGTPYTKSTDSWGNGQGTNLETACVDAYWAAQKEWDMLKDWFNYNGFNGRGGGFPARVGLNQVNAFWNGSYTNFGHNQANTQQATPMDVVGHEYGHAIYQFAGSGGGGGGGNEDGGLNESTGDIFGALLEHYANNSNDPADYTVGEEVNLVGQGPIRYMYKPSTNGDPDCYSSSIPNTEVHAAAGPQNHWFYLLAEGTNPGGGKPNSPVCGGPSSLTGIGIQKAGQIYLASLQLRTTSSLTHARARSATLTAAKQQFPNSCTEFNAVKAAWTAVSVPAVSGEPSCTIQNPNDFSIAVNPATVSVQAGASASATVNTAVTAGSAQNVALTATGAPSGTTVSFSPSSVTAGQSSSVSIATSASTPTGNYTITVNGAGSSVSHSTTFKLSVTGQPGQDDFSVSVNPSSATVNAGGSTSATLSTAVTSGNAQNVSLSASGAPSGVTVSFSPASVTAGGSSTVNISASSSVQAGNYTITLTGTGASAAHGTSFALTVNGDTGGTTWQEWKQYNAGDVVTYNGASYRCLQSHTSLPGWEPPIVPALWQAI</sequence>
<evidence type="ECO:0000313" key="11">
    <source>
        <dbReference type="Proteomes" id="UP001595698"/>
    </source>
</evidence>
<dbReference type="CDD" id="cd09597">
    <property type="entry name" value="M4_TLP"/>
    <property type="match status" value="1"/>
</dbReference>
<dbReference type="Gene3D" id="2.10.10.20">
    <property type="entry name" value="Carbohydrate-binding module superfamily 5/12"/>
    <property type="match status" value="1"/>
</dbReference>
<reference evidence="11" key="1">
    <citation type="journal article" date="2019" name="Int. J. Syst. Evol. Microbiol.">
        <title>The Global Catalogue of Microorganisms (GCM) 10K type strain sequencing project: providing services to taxonomists for standard genome sequencing and annotation.</title>
        <authorList>
            <consortium name="The Broad Institute Genomics Platform"/>
            <consortium name="The Broad Institute Genome Sequencing Center for Infectious Disease"/>
            <person name="Wu L."/>
            <person name="Ma J."/>
        </authorList>
    </citation>
    <scope>NUCLEOTIDE SEQUENCE [LARGE SCALE GENOMIC DNA]</scope>
    <source>
        <strain evidence="11">TBRC 7912</strain>
    </source>
</reference>
<accession>A0ABV8FA29</accession>
<evidence type="ECO:0000259" key="9">
    <source>
        <dbReference type="SMART" id="SM00495"/>
    </source>
</evidence>
<organism evidence="10 11">
    <name type="scientific">Streptosporangium jomthongense</name>
    <dbReference type="NCBI Taxonomy" id="1193683"/>
    <lineage>
        <taxon>Bacteria</taxon>
        <taxon>Bacillati</taxon>
        <taxon>Actinomycetota</taxon>
        <taxon>Actinomycetes</taxon>
        <taxon>Streptosporangiales</taxon>
        <taxon>Streptosporangiaceae</taxon>
        <taxon>Streptosporangium</taxon>
    </lineage>
</organism>
<name>A0ABV8FA29_9ACTN</name>
<dbReference type="Pfam" id="PF02868">
    <property type="entry name" value="Peptidase_M4_C"/>
    <property type="match status" value="1"/>
</dbReference>
<keyword evidence="3" id="KW-0479">Metal-binding</keyword>
<dbReference type="Pfam" id="PF07504">
    <property type="entry name" value="FTP"/>
    <property type="match status" value="1"/>
</dbReference>
<dbReference type="PRINTS" id="PR00730">
    <property type="entry name" value="THERMOLYSIN"/>
</dbReference>
<evidence type="ECO:0000256" key="6">
    <source>
        <dbReference type="ARBA" id="ARBA00022833"/>
    </source>
</evidence>
<dbReference type="SMART" id="SM00495">
    <property type="entry name" value="ChtBD3"/>
    <property type="match status" value="1"/>
</dbReference>
<dbReference type="SUPFAM" id="SSF51055">
    <property type="entry name" value="Carbohydrate binding domain"/>
    <property type="match status" value="1"/>
</dbReference>
<dbReference type="PANTHER" id="PTHR33794">
    <property type="entry name" value="BACILLOLYSIN"/>
    <property type="match status" value="1"/>
</dbReference>
<comment type="caution">
    <text evidence="10">The sequence shown here is derived from an EMBL/GenBank/DDBJ whole genome shotgun (WGS) entry which is preliminary data.</text>
</comment>
<dbReference type="Gene3D" id="3.10.170.10">
    <property type="match status" value="1"/>
</dbReference>
<dbReference type="InterPro" id="IPR027268">
    <property type="entry name" value="Peptidase_M4/M1_CTD_sf"/>
</dbReference>
<keyword evidence="7" id="KW-0482">Metalloprotease</keyword>
<keyword evidence="4 8" id="KW-0732">Signal</keyword>
<dbReference type="InterPro" id="IPR003610">
    <property type="entry name" value="CBM5/12"/>
</dbReference>
<dbReference type="CDD" id="cd12214">
    <property type="entry name" value="ChiA1_BD"/>
    <property type="match status" value="1"/>
</dbReference>
<keyword evidence="5" id="KW-0378">Hydrolase</keyword>
<dbReference type="EMBL" id="JBHSBC010000041">
    <property type="protein sequence ID" value="MFC3985134.1"/>
    <property type="molecule type" value="Genomic_DNA"/>
</dbReference>
<dbReference type="SUPFAM" id="SSF55486">
    <property type="entry name" value="Metalloproteases ('zincins'), catalytic domain"/>
    <property type="match status" value="1"/>
</dbReference>